<proteinExistence type="predicted"/>
<dbReference type="Gene3D" id="3.30.559.10">
    <property type="entry name" value="Chloramphenicol acetyltransferase-like domain"/>
    <property type="match status" value="4"/>
</dbReference>
<dbReference type="SUPFAM" id="SSF56601">
    <property type="entry name" value="beta-lactamase/transpeptidase-like"/>
    <property type="match status" value="1"/>
</dbReference>
<dbReference type="SMART" id="SM00823">
    <property type="entry name" value="PKS_PP"/>
    <property type="match status" value="3"/>
</dbReference>
<dbReference type="PANTHER" id="PTHR45527:SF1">
    <property type="entry name" value="FATTY ACID SYNTHASE"/>
    <property type="match status" value="1"/>
</dbReference>
<dbReference type="RefSeq" id="WP_397025317.1">
    <property type="nucleotide sequence ID" value="NZ_JBITMB010000010.1"/>
</dbReference>
<dbReference type="InterPro" id="IPR020806">
    <property type="entry name" value="PKS_PP-bd"/>
</dbReference>
<evidence type="ECO:0000256" key="1">
    <source>
        <dbReference type="ARBA" id="ARBA00001957"/>
    </source>
</evidence>
<comment type="caution">
    <text evidence="5">The sequence shown here is derived from an EMBL/GenBank/DDBJ whole genome shotgun (WGS) entry which is preliminary data.</text>
</comment>
<keyword evidence="2" id="KW-0596">Phosphopantetheine</keyword>
<dbReference type="Pfam" id="PF00501">
    <property type="entry name" value="AMP-binding"/>
    <property type="match status" value="1"/>
</dbReference>
<reference evidence="5 6" key="1">
    <citation type="submission" date="2024-10" db="EMBL/GenBank/DDBJ databases">
        <title>The Natural Products Discovery Center: Release of the First 8490 Sequenced Strains for Exploring Actinobacteria Biosynthetic Diversity.</title>
        <authorList>
            <person name="Kalkreuter E."/>
            <person name="Kautsar S.A."/>
            <person name="Yang D."/>
            <person name="Bader C.D."/>
            <person name="Teijaro C.N."/>
            <person name="Fluegel L."/>
            <person name="Davis C.M."/>
            <person name="Simpson J.R."/>
            <person name="Lauterbach L."/>
            <person name="Steele A.D."/>
            <person name="Gui C."/>
            <person name="Meng S."/>
            <person name="Li G."/>
            <person name="Viehrig K."/>
            <person name="Ye F."/>
            <person name="Su P."/>
            <person name="Kiefer A.F."/>
            <person name="Nichols A."/>
            <person name="Cepeda A.J."/>
            <person name="Yan W."/>
            <person name="Fan B."/>
            <person name="Jiang Y."/>
            <person name="Adhikari A."/>
            <person name="Zheng C.-J."/>
            <person name="Schuster L."/>
            <person name="Cowan T.M."/>
            <person name="Smanski M.J."/>
            <person name="Chevrette M.G."/>
            <person name="De Carvalho L.P.S."/>
            <person name="Shen B."/>
        </authorList>
    </citation>
    <scope>NUCLEOTIDE SEQUENCE [LARGE SCALE GENOMIC DNA]</scope>
    <source>
        <strain evidence="5 6">NPDC049503</strain>
    </source>
</reference>
<evidence type="ECO:0000313" key="5">
    <source>
        <dbReference type="EMBL" id="MFI7444963.1"/>
    </source>
</evidence>
<dbReference type="Proteomes" id="UP001612928">
    <property type="component" value="Unassembled WGS sequence"/>
</dbReference>
<protein>
    <submittedName>
        <fullName evidence="5">Amino acid adenylation domain-containing protein</fullName>
    </submittedName>
</protein>
<feature type="domain" description="Carrier" evidence="4">
    <location>
        <begin position="1500"/>
        <end position="1574"/>
    </location>
</feature>
<dbReference type="Pfam" id="PF00668">
    <property type="entry name" value="Condensation"/>
    <property type="match status" value="4"/>
</dbReference>
<dbReference type="Gene3D" id="1.10.1200.10">
    <property type="entry name" value="ACP-like"/>
    <property type="match status" value="3"/>
</dbReference>
<dbReference type="SUPFAM" id="SSF56801">
    <property type="entry name" value="Acetyl-CoA synthetase-like"/>
    <property type="match status" value="1"/>
</dbReference>
<sequence length="2820" mass="305391">MDSVTDRAGAARQALLERRLRGGGGSARAVVPAREAGAAIPLSPVQRGFWIVDRFLDSNALFGAHQAVWLRGDLDVAALRTAFDDLVARHEILRTTFPAETRPGGTQVVHPPGPAAFEAAEASDAAEALERAKVEVHRPFDLERGPLLRVLLLGVEVKSWLLVVNMHHMLTDEWSFQVLARELGALYAARRRGGPPARPGLPDLPLQYGDYAAWQSRRAAARRDEQLAYWRRAMDGIPAILDLPTDRPRPPEPSYRGAQAKRALSAELTAKIHALAAAHGATMFTTILTAFAGTLHRVTGQERFAVGSLLTGRNRVELEPLIGLFANTLPLPMDLTGDPDFAEALQRANRALVGALDHQDVTFDQIVAELRLEREPSRNPLYQVLVQYLDGEECWSLPGLAAERAELDADLEKADLTLLATGTADHLVLELSYARDLFDAGTAERLLERLETVLTHVTAEPDVPLSRIEVLSADERDLVVRRWNDTAAPYPVDKCLHELFEDQVRRTPDAVAVVDAEGREVGFAELDERAERLARVLTAAGVGPERFVGVLVDHCVDLFVSLLGVMKAGGAYLPLDPGHPANRLEFMLSDTKAEVLVTVERLRGRVPAAFTGRVVCAGEDAPPAPRRTACADNLIYAMYTSGSTGLPKGVMITHRQLNNYLWWAIDGYGLDGAAGAPMVGSIAFDLSIPNFFLPLIGGKSVTLVPGGDDVMALAELLSRPGDFSLLKITPGHLDALRGVLGRDQVTSVRTFVVGADEVRPETVAAWRQVAPGARIIDEYGPTETVVGCSVYVIGDDFDPSRPISIGRPIANMRMYALDRHLNPVPPGTVGELFIGGDGVARGYLNRVALTAERFLPDPFVDLPGARMYRTGDLIRFRPDGNMDFLGRIDNQVKVRGYRIELGEIEARLLLHPGVAQGVVAVHETGPGRRQLTGYVVAAAGHEPDPAGLRAFLAEALPEYMVPATFVILPTMPLTTAGKVDRKLLPPPGRAAVAHGVPSTPAQRLLAGVWARTLGVAEVGVHDNFFDLGGDSIQAIRLCADARRLGLQLSPRDVLRHQTIAELAARVEEAARPVRAEPFALSGLGRDQVGRQDAEDAFRLSPLQSGMLFHALNRPGDYSGVDEYLITGPLDPGLFAAAWQRVIARHPALRSTFVWEGLPHPVQVVLRGVQAPFAEAGVEEEVRLGDGLPYRIVVVREGAERHRLRWACHHIVLDGWSKSAVLAEVFAVYEALCEGREPELPEPVPFAAHAAWLAGLDGAADARFWRRELAGVSAPTPLPGRPGGTGAGRQAAVLDERLVADLTGIARGGRMTLNAVLLGVWALLLGRATGTDDVVFGVTLSGRSAPVPGIDRMVGMLMNTVPARIRLQEDATAADWLAAVHLRQVELRGHEHSSLVDIRRHSDIPGDLPIFESVFVYDAGGFADPPSAAGLTIRQSADEGGNDLPLTVTVDTGPDGRVTLALLHRRERLGDASARALLDEYLRLLRAVAAAPGAPLRELADPGVAAERVLTRIWAEVLQVDHVGPEDDFFELGGDSILSVHIVGRARTHGLTFTPRQLLQHRTVAALLAAGLAEAPPAPPAAELSGLRPEELERFSGEEDVLRLSPLQTGMLVGTLAAEGRDPYFRQWSYELEGDLDAGAFARAWQWVIDRHPALRSRIVWEGLSHPVQVVGRHSPVMPERWDARRTGTAALDDLLAEDRERGFDLRAGVPMRLMLVRTGERSHRLVWSAHHILLDGWSHVLVMREVFDAYEALREGRAPSAPAAVPYREFIASLGRRPDGAGYWRRAMDGFAEATPVPLRGAGPRGAGVVATTLPFGLKAAAAAHGVTTATIAEAAWALLLARRSGQRRVTFGVTVSGRLADVPGIERMVGMLLNTLPSAVEVSGTVGAWLRRVHESRLARSEHEHDALVDIRRWAGLPAGRPLYETRFVYAGTEHEEAGGERAGLRITDVTVVDGELDSPLVLALSTGEVTQVQLRYDVPGYDGQVAERLLGEYVRTLEELVAAAPDTPVMEPEAREPWQVLARIWREVLGVAEVGRHDDFFDLGGDSMLVFQVVSRARQEGIELTVRQLLRHRTIAELLDGAPEPARPAAPADSAPLTPAIRRLLALDVSRCNQAALLLWREPPDPARLERALRALVAHHETLRLRLRDGRLRRSEAADHPILREVTDLEAAAEEVNAAVDPVDGPLIQAALVPGEARTLIVVHHLAIDTVSWSVLLDDLATAYRGDKLAPVTTTYLEWARRLADRTGTPRHAEELAYWSAALPVTAADLPLDHPDGENTEARERVYRSVLSARATGALLRRRVDEALLSCVAAALSRWTGSPDVLIDVESHGRADLFEEVDLSRTLGWFTAAYPLHVHADDPDLGARLRAVPHHGIGYGLALPDLEGRARAQVSFTYHGRRGDRPGALFTVADEAPGRVRQGVRAHRLAVSAAVADGRLVVEWAYSSGLHEESTIAELAGCCLRELEVLAECPPMDAALPAPRRLYPGSPALLLPMARHGVPGVGVAVIEEGGRVRAWGQGVTGERPARDVGARTRFQACSVSKHVTTLAVLRLVQEGRLELEEDVHAYLSAWRLPGGGATVRDLLDHRAGLNGFGHPGYPRHARLPGPAEVLNGVPPANTPAVVRERAPGAFRYTGGGFSVLQQVVTDVTGMPFEAAMRELVLEPLGMEHSGYEAQPPTALGHLSDGTVVDGGWRVFPELAASGLWSTPQDLAKAELEIFKAASGLKTAFLTREMAEVMLTPRGGAYGAGTAIDGRWFGHPGDRHSYQCFTAVNRDTGDGLVIMANLGGEPAFVADVLHELALPIRYAIEEEGGHG</sequence>
<dbReference type="Gene3D" id="3.30.559.30">
    <property type="entry name" value="Nonribosomal peptide synthetase, condensation domain"/>
    <property type="match status" value="4"/>
</dbReference>
<evidence type="ECO:0000313" key="6">
    <source>
        <dbReference type="Proteomes" id="UP001612928"/>
    </source>
</evidence>
<dbReference type="InterPro" id="IPR001466">
    <property type="entry name" value="Beta-lactam-related"/>
</dbReference>
<comment type="cofactor">
    <cofactor evidence="1">
        <name>pantetheine 4'-phosphate</name>
        <dbReference type="ChEBI" id="CHEBI:47942"/>
    </cofactor>
</comment>
<dbReference type="InterPro" id="IPR023213">
    <property type="entry name" value="CAT-like_dom_sf"/>
</dbReference>
<dbReference type="InterPro" id="IPR009081">
    <property type="entry name" value="PP-bd_ACP"/>
</dbReference>
<dbReference type="InterPro" id="IPR000873">
    <property type="entry name" value="AMP-dep_synth/lig_dom"/>
</dbReference>
<dbReference type="InterPro" id="IPR010071">
    <property type="entry name" value="AA_adenyl_dom"/>
</dbReference>
<dbReference type="NCBIfam" id="TIGR01733">
    <property type="entry name" value="AA-adenyl-dom"/>
    <property type="match status" value="1"/>
</dbReference>
<keyword evidence="3" id="KW-0597">Phosphoprotein</keyword>
<evidence type="ECO:0000256" key="2">
    <source>
        <dbReference type="ARBA" id="ARBA00022450"/>
    </source>
</evidence>
<dbReference type="Gene3D" id="2.30.38.10">
    <property type="entry name" value="Luciferase, Domain 3"/>
    <property type="match status" value="1"/>
</dbReference>
<name>A0ABW8ADV8_9ACTN</name>
<dbReference type="Gene3D" id="3.30.300.30">
    <property type="match status" value="1"/>
</dbReference>
<dbReference type="CDD" id="cd05930">
    <property type="entry name" value="A_NRPS"/>
    <property type="match status" value="1"/>
</dbReference>
<dbReference type="InterPro" id="IPR001242">
    <property type="entry name" value="Condensation_dom"/>
</dbReference>
<evidence type="ECO:0000259" key="4">
    <source>
        <dbReference type="PROSITE" id="PS50075"/>
    </source>
</evidence>
<dbReference type="Gene3D" id="3.40.710.10">
    <property type="entry name" value="DD-peptidase/beta-lactamase superfamily"/>
    <property type="match status" value="1"/>
</dbReference>
<gene>
    <name evidence="5" type="ORF">ACIBP5_33755</name>
</gene>
<evidence type="ECO:0000256" key="3">
    <source>
        <dbReference type="ARBA" id="ARBA00022553"/>
    </source>
</evidence>
<dbReference type="Pfam" id="PF00550">
    <property type="entry name" value="PP-binding"/>
    <property type="match status" value="3"/>
</dbReference>
<dbReference type="PANTHER" id="PTHR45527">
    <property type="entry name" value="NONRIBOSOMAL PEPTIDE SYNTHETASE"/>
    <property type="match status" value="1"/>
</dbReference>
<dbReference type="InterPro" id="IPR006162">
    <property type="entry name" value="Ppantetheine_attach_site"/>
</dbReference>
<dbReference type="InterPro" id="IPR036736">
    <property type="entry name" value="ACP-like_sf"/>
</dbReference>
<dbReference type="Pfam" id="PF13193">
    <property type="entry name" value="AMP-binding_C"/>
    <property type="match status" value="1"/>
</dbReference>
<dbReference type="InterPro" id="IPR045851">
    <property type="entry name" value="AMP-bd_C_sf"/>
</dbReference>
<accession>A0ABW8ADV8</accession>
<feature type="domain" description="Carrier" evidence="4">
    <location>
        <begin position="2014"/>
        <end position="2088"/>
    </location>
</feature>
<organism evidence="5 6">
    <name type="scientific">Nonomuraea indica</name>
    <dbReference type="NCBI Taxonomy" id="1581193"/>
    <lineage>
        <taxon>Bacteria</taxon>
        <taxon>Bacillati</taxon>
        <taxon>Actinomycetota</taxon>
        <taxon>Actinomycetes</taxon>
        <taxon>Streptosporangiales</taxon>
        <taxon>Streptosporangiaceae</taxon>
        <taxon>Nonomuraea</taxon>
    </lineage>
</organism>
<keyword evidence="6" id="KW-1185">Reference proteome</keyword>
<dbReference type="Gene3D" id="3.40.50.980">
    <property type="match status" value="2"/>
</dbReference>
<dbReference type="InterPro" id="IPR012338">
    <property type="entry name" value="Beta-lactam/transpept-like"/>
</dbReference>
<dbReference type="CDD" id="cd19531">
    <property type="entry name" value="LCL_NRPS-like"/>
    <property type="match status" value="1"/>
</dbReference>
<dbReference type="EMBL" id="JBITMB010000010">
    <property type="protein sequence ID" value="MFI7444963.1"/>
    <property type="molecule type" value="Genomic_DNA"/>
</dbReference>
<dbReference type="Pfam" id="PF00144">
    <property type="entry name" value="Beta-lactamase"/>
    <property type="match status" value="1"/>
</dbReference>
<dbReference type="SUPFAM" id="SSF52777">
    <property type="entry name" value="CoA-dependent acyltransferases"/>
    <property type="match status" value="8"/>
</dbReference>
<dbReference type="PROSITE" id="PS50075">
    <property type="entry name" value="CARRIER"/>
    <property type="match status" value="3"/>
</dbReference>
<dbReference type="SUPFAM" id="SSF47336">
    <property type="entry name" value="ACP-like"/>
    <property type="match status" value="3"/>
</dbReference>
<feature type="domain" description="Carrier" evidence="4">
    <location>
        <begin position="996"/>
        <end position="1070"/>
    </location>
</feature>
<dbReference type="InterPro" id="IPR025110">
    <property type="entry name" value="AMP-bd_C"/>
</dbReference>
<dbReference type="PROSITE" id="PS00012">
    <property type="entry name" value="PHOSPHOPANTETHEINE"/>
    <property type="match status" value="2"/>
</dbReference>